<dbReference type="GO" id="GO:1990918">
    <property type="term" value="P:double-strand break repair involved in meiotic recombination"/>
    <property type="evidence" value="ECO:0007669"/>
    <property type="project" value="TreeGrafter"/>
</dbReference>
<keyword evidence="14" id="KW-0413">Isomerase</keyword>
<comment type="similarity">
    <text evidence="3">Belongs to the DEAD box helicase family. DEAH subfamily.</text>
</comment>
<dbReference type="Gene3D" id="3.40.50.300">
    <property type="entry name" value="P-loop containing nucleotide triphosphate hydrolases"/>
    <property type="match status" value="2"/>
</dbReference>
<dbReference type="InterPro" id="IPR006555">
    <property type="entry name" value="ATP-dep_Helicase_C"/>
</dbReference>
<evidence type="ECO:0000256" key="18">
    <source>
        <dbReference type="ARBA" id="ARBA00082714"/>
    </source>
</evidence>
<evidence type="ECO:0000313" key="22">
    <source>
        <dbReference type="Proteomes" id="UP000655588"/>
    </source>
</evidence>
<dbReference type="SMART" id="SM00488">
    <property type="entry name" value="DEXDc2"/>
    <property type="match status" value="1"/>
</dbReference>
<dbReference type="Pfam" id="PF13307">
    <property type="entry name" value="Helicase_C_2"/>
    <property type="match status" value="1"/>
</dbReference>
<evidence type="ECO:0000256" key="3">
    <source>
        <dbReference type="ARBA" id="ARBA00008792"/>
    </source>
</evidence>
<dbReference type="GO" id="GO:0043139">
    <property type="term" value="F:5'-3' DNA helicase activity"/>
    <property type="evidence" value="ECO:0007669"/>
    <property type="project" value="UniProtKB-EC"/>
</dbReference>
<keyword evidence="7" id="KW-0227">DNA damage</keyword>
<name>A0A833VQ00_9HYME</name>
<dbReference type="GO" id="GO:0016818">
    <property type="term" value="F:hydrolase activity, acting on acid anhydrides, in phosphorus-containing anhydrides"/>
    <property type="evidence" value="ECO:0007669"/>
    <property type="project" value="InterPro"/>
</dbReference>
<comment type="catalytic activity">
    <reaction evidence="17">
        <text>ATP + H2O = ADP + phosphate + H(+)</text>
        <dbReference type="Rhea" id="RHEA:13065"/>
        <dbReference type="ChEBI" id="CHEBI:15377"/>
        <dbReference type="ChEBI" id="CHEBI:15378"/>
        <dbReference type="ChEBI" id="CHEBI:30616"/>
        <dbReference type="ChEBI" id="CHEBI:43474"/>
        <dbReference type="ChEBI" id="CHEBI:456216"/>
        <dbReference type="EC" id="5.6.2.3"/>
    </reaction>
</comment>
<keyword evidence="5" id="KW-0479">Metal-binding</keyword>
<dbReference type="GO" id="GO:0003677">
    <property type="term" value="F:DNA binding"/>
    <property type="evidence" value="ECO:0007669"/>
    <property type="project" value="InterPro"/>
</dbReference>
<feature type="domain" description="Helicase ATP-binding" evidence="20">
    <location>
        <begin position="1"/>
        <end position="240"/>
    </location>
</feature>
<evidence type="ECO:0000256" key="2">
    <source>
        <dbReference type="ARBA" id="ARBA00004123"/>
    </source>
</evidence>
<dbReference type="PANTHER" id="PTHR11472:SF47">
    <property type="entry name" value="FANCONI ANEMIA GROUP J PROTEIN"/>
    <property type="match status" value="1"/>
</dbReference>
<evidence type="ECO:0000256" key="7">
    <source>
        <dbReference type="ARBA" id="ARBA00022763"/>
    </source>
</evidence>
<evidence type="ECO:0000256" key="11">
    <source>
        <dbReference type="ARBA" id="ARBA00023004"/>
    </source>
</evidence>
<sequence length="719" mass="82159">MERRSFKHFCQGELISVDDEPTTSGENNGEDSNKKCVDDDHTSHNDDNSENIFDEKKLMAILSSREQTCIQQSTKNKTELCNELLDPIKHKGCPFYNESNKKKISTFQAVENRGLSSIWDIEDLVTIGKNEESCPYFAARSLASQADIIFCPYNYIIDPDIRESMQLDLKDQVIILDEAHNIEDICREVASVSFREDHLQVVLKECESLGKARVSDVNPGAYHVLSMFVSRVLQLLGSVDLNKSNYNNEIRSSPYWTGHELTVLFDIYYISKPLCISFIQACYTAIADMNKAKEQSKMSHKFTKPVISPATKSVLDHLMFAVRMIFTNHAYDYTACVTEAIVNDLKTPTGRLFNRVSNDWFPAKHRKQHARTLKLMCMNPGVIFTPLAQNARSIILASGTLSPTATFESELGTSFPHVLKTSHVIPKEQVYATCIPHGPQVVPLRGTFSSVNSWSFQINDFSDITRQHLSYRKKLVIHRSCFKILRLIHDLLQDEVGRVMLDICESMPHGILCFFSSYNVMHKHIERWKTTFTLSKISNVKHVFIEPRNGGDLAGIMFEYRQVIEQTSAKQVKNVTGALLLAVFRGKVAEGIDFKDDEARCVVTVGIPYPVRNDPMVDMKMAYNDKKVKNGLLRGSDWYSTQAFRALNQALGRCLRHIHDWGALLLIDERFLQDENKENLPKWVKTMWVNPEKYTLKKDLQHFVARQKMRDAKQSEISN</sequence>
<evidence type="ECO:0000256" key="14">
    <source>
        <dbReference type="ARBA" id="ARBA00023235"/>
    </source>
</evidence>
<dbReference type="PROSITE" id="PS51193">
    <property type="entry name" value="HELICASE_ATP_BIND_2"/>
    <property type="match status" value="1"/>
</dbReference>
<dbReference type="EC" id="5.6.2.3" evidence="16"/>
<reference evidence="21" key="1">
    <citation type="submission" date="2019-11" db="EMBL/GenBank/DDBJ databases">
        <title>The nuclear and mitochondrial genomes of Frieseomelitta varia - a highly eusocial stingless bee (Meliponini) with a permanently sterile worker caste.</title>
        <authorList>
            <person name="Freitas F.C.P."/>
            <person name="Lourenco A.P."/>
            <person name="Nunes F.M.F."/>
            <person name="Paschoal A.R."/>
            <person name="Abreu F.C.P."/>
            <person name="Barbin F.O."/>
            <person name="Bataglia L."/>
            <person name="Cardoso-Junior C.A.M."/>
            <person name="Cervoni M.S."/>
            <person name="Silva S.R."/>
            <person name="Dalarmi F."/>
            <person name="Del Lama M.A."/>
            <person name="Depintor T.S."/>
            <person name="Ferreira K.M."/>
            <person name="Goria P.S."/>
            <person name="Jaskot M.C."/>
            <person name="Lago D.C."/>
            <person name="Luna-Lucena D."/>
            <person name="Moda L.M."/>
            <person name="Nascimento L."/>
            <person name="Pedrino M."/>
            <person name="Rabico F.O."/>
            <person name="Sanches F.C."/>
            <person name="Santos D.E."/>
            <person name="Santos C.G."/>
            <person name="Vieira J."/>
            <person name="Lopes T.F."/>
            <person name="Barchuk A.R."/>
            <person name="Hartfelder K."/>
            <person name="Simoes Z.L.P."/>
            <person name="Bitondi M.M.G."/>
            <person name="Pinheiro D.G."/>
        </authorList>
    </citation>
    <scope>NUCLEOTIDE SEQUENCE</scope>
    <source>
        <strain evidence="21">USP_RPSP 00005682</strain>
        <tissue evidence="21">Whole individual</tissue>
    </source>
</reference>
<keyword evidence="15" id="KW-0539">Nucleus</keyword>
<dbReference type="InterPro" id="IPR010614">
    <property type="entry name" value="RAD3-like_helicase_DEAD"/>
</dbReference>
<keyword evidence="9" id="KW-0347">Helicase</keyword>
<keyword evidence="13" id="KW-0234">DNA repair</keyword>
<dbReference type="PANTHER" id="PTHR11472">
    <property type="entry name" value="DNA REPAIR DEAD HELICASE RAD3/XP-D SUBFAMILY MEMBER"/>
    <property type="match status" value="1"/>
</dbReference>
<comment type="subcellular location">
    <subcellularLocation>
        <location evidence="2">Nucleus</location>
    </subcellularLocation>
</comment>
<evidence type="ECO:0000256" key="1">
    <source>
        <dbReference type="ARBA" id="ARBA00001966"/>
    </source>
</evidence>
<dbReference type="EMBL" id="WNWW01000248">
    <property type="protein sequence ID" value="KAF3427661.1"/>
    <property type="molecule type" value="Genomic_DNA"/>
</dbReference>
<dbReference type="AlphaFoldDB" id="A0A833VQ00"/>
<gene>
    <name evidence="21" type="ORF">E2986_03806</name>
</gene>
<dbReference type="Pfam" id="PF06733">
    <property type="entry name" value="DEAD_2"/>
    <property type="match status" value="1"/>
</dbReference>
<keyword evidence="8" id="KW-0378">Hydrolase</keyword>
<keyword evidence="6" id="KW-0547">Nucleotide-binding</keyword>
<dbReference type="GO" id="GO:0005634">
    <property type="term" value="C:nucleus"/>
    <property type="evidence" value="ECO:0007669"/>
    <property type="project" value="UniProtKB-SubCell"/>
</dbReference>
<evidence type="ECO:0000256" key="12">
    <source>
        <dbReference type="ARBA" id="ARBA00023014"/>
    </source>
</evidence>
<dbReference type="SUPFAM" id="SSF52540">
    <property type="entry name" value="P-loop containing nucleoside triphosphate hydrolases"/>
    <property type="match status" value="1"/>
</dbReference>
<organism evidence="21 22">
    <name type="scientific">Frieseomelitta varia</name>
    <dbReference type="NCBI Taxonomy" id="561572"/>
    <lineage>
        <taxon>Eukaryota</taxon>
        <taxon>Metazoa</taxon>
        <taxon>Ecdysozoa</taxon>
        <taxon>Arthropoda</taxon>
        <taxon>Hexapoda</taxon>
        <taxon>Insecta</taxon>
        <taxon>Pterygota</taxon>
        <taxon>Neoptera</taxon>
        <taxon>Endopterygota</taxon>
        <taxon>Hymenoptera</taxon>
        <taxon>Apocrita</taxon>
        <taxon>Aculeata</taxon>
        <taxon>Apoidea</taxon>
        <taxon>Anthophila</taxon>
        <taxon>Apidae</taxon>
        <taxon>Frieseomelitta</taxon>
    </lineage>
</organism>
<evidence type="ECO:0000256" key="5">
    <source>
        <dbReference type="ARBA" id="ARBA00022723"/>
    </source>
</evidence>
<keyword evidence="4" id="KW-0004">4Fe-4S</keyword>
<dbReference type="FunFam" id="3.40.50.300:FF:000731">
    <property type="entry name" value="Fanconi anemia group J protein homolog"/>
    <property type="match status" value="1"/>
</dbReference>
<evidence type="ECO:0000256" key="15">
    <source>
        <dbReference type="ARBA" id="ARBA00023242"/>
    </source>
</evidence>
<evidence type="ECO:0000256" key="13">
    <source>
        <dbReference type="ARBA" id="ARBA00023204"/>
    </source>
</evidence>
<evidence type="ECO:0000256" key="19">
    <source>
        <dbReference type="SAM" id="MobiDB-lite"/>
    </source>
</evidence>
<comment type="caution">
    <text evidence="21">The sequence shown here is derived from an EMBL/GenBank/DDBJ whole genome shotgun (WGS) entry which is preliminary data.</text>
</comment>
<feature type="compositionally biased region" description="Basic and acidic residues" evidence="19">
    <location>
        <begin position="31"/>
        <end position="50"/>
    </location>
</feature>
<evidence type="ECO:0000259" key="20">
    <source>
        <dbReference type="PROSITE" id="PS51193"/>
    </source>
</evidence>
<evidence type="ECO:0000313" key="21">
    <source>
        <dbReference type="EMBL" id="KAF3427661.1"/>
    </source>
</evidence>
<dbReference type="CDD" id="cd18788">
    <property type="entry name" value="SF2_C_XPD"/>
    <property type="match status" value="1"/>
</dbReference>
<dbReference type="GO" id="GO:0046872">
    <property type="term" value="F:metal ion binding"/>
    <property type="evidence" value="ECO:0007669"/>
    <property type="project" value="UniProtKB-KW"/>
</dbReference>
<evidence type="ECO:0000256" key="9">
    <source>
        <dbReference type="ARBA" id="ARBA00022806"/>
    </source>
</evidence>
<dbReference type="InterPro" id="IPR027417">
    <property type="entry name" value="P-loop_NTPase"/>
</dbReference>
<feature type="region of interest" description="Disordered" evidence="19">
    <location>
        <begin position="17"/>
        <end position="50"/>
    </location>
</feature>
<protein>
    <recommendedName>
        <fullName evidence="16">DNA 5'-3' helicase</fullName>
        <ecNumber evidence="16">5.6.2.3</ecNumber>
    </recommendedName>
    <alternativeName>
        <fullName evidence="18">DNA 5'-3' helicase FANCJ</fullName>
    </alternativeName>
</protein>
<evidence type="ECO:0000256" key="6">
    <source>
        <dbReference type="ARBA" id="ARBA00022741"/>
    </source>
</evidence>
<dbReference type="InterPro" id="IPR014013">
    <property type="entry name" value="Helic_SF1/SF2_ATP-bd_DinG/Rad3"/>
</dbReference>
<evidence type="ECO:0000256" key="17">
    <source>
        <dbReference type="ARBA" id="ARBA00048954"/>
    </source>
</evidence>
<dbReference type="GO" id="GO:0051539">
    <property type="term" value="F:4 iron, 4 sulfur cluster binding"/>
    <property type="evidence" value="ECO:0007669"/>
    <property type="project" value="UniProtKB-KW"/>
</dbReference>
<accession>A0A833VQ00</accession>
<keyword evidence="22" id="KW-1185">Reference proteome</keyword>
<keyword evidence="10" id="KW-0067">ATP-binding</keyword>
<dbReference type="InterPro" id="IPR006554">
    <property type="entry name" value="Helicase-like_DEXD_c2"/>
</dbReference>
<proteinExistence type="inferred from homology"/>
<evidence type="ECO:0000256" key="10">
    <source>
        <dbReference type="ARBA" id="ARBA00022840"/>
    </source>
</evidence>
<dbReference type="GO" id="GO:0006289">
    <property type="term" value="P:nucleotide-excision repair"/>
    <property type="evidence" value="ECO:0007669"/>
    <property type="project" value="TreeGrafter"/>
</dbReference>
<evidence type="ECO:0000256" key="8">
    <source>
        <dbReference type="ARBA" id="ARBA00022801"/>
    </source>
</evidence>
<keyword evidence="12" id="KW-0411">Iron-sulfur</keyword>
<evidence type="ECO:0000256" key="4">
    <source>
        <dbReference type="ARBA" id="ARBA00022485"/>
    </source>
</evidence>
<dbReference type="GO" id="GO:0005524">
    <property type="term" value="F:ATP binding"/>
    <property type="evidence" value="ECO:0007669"/>
    <property type="project" value="UniProtKB-KW"/>
</dbReference>
<dbReference type="Proteomes" id="UP000655588">
    <property type="component" value="Unassembled WGS sequence"/>
</dbReference>
<dbReference type="SMART" id="SM00491">
    <property type="entry name" value="HELICc2"/>
    <property type="match status" value="1"/>
</dbReference>
<keyword evidence="11" id="KW-0408">Iron</keyword>
<evidence type="ECO:0000256" key="16">
    <source>
        <dbReference type="ARBA" id="ARBA00044969"/>
    </source>
</evidence>
<comment type="cofactor">
    <cofactor evidence="1">
        <name>[4Fe-4S] cluster</name>
        <dbReference type="ChEBI" id="CHEBI:49883"/>
    </cofactor>
</comment>
<dbReference type="InterPro" id="IPR045028">
    <property type="entry name" value="DinG/Rad3-like"/>
</dbReference>